<dbReference type="Gene3D" id="1.10.357.10">
    <property type="entry name" value="Tetracycline Repressor, domain 2"/>
    <property type="match status" value="1"/>
</dbReference>
<evidence type="ECO:0000313" key="6">
    <source>
        <dbReference type="EMBL" id="MBP2435423.1"/>
    </source>
</evidence>
<dbReference type="EMBL" id="JAGIOL010000001">
    <property type="protein sequence ID" value="MBP2435423.1"/>
    <property type="molecule type" value="Genomic_DNA"/>
</dbReference>
<dbReference type="InterPro" id="IPR050109">
    <property type="entry name" value="HTH-type_TetR-like_transc_reg"/>
</dbReference>
<protein>
    <submittedName>
        <fullName evidence="6">AcrR family transcriptional regulator</fullName>
    </submittedName>
</protein>
<evidence type="ECO:0000256" key="1">
    <source>
        <dbReference type="ARBA" id="ARBA00023015"/>
    </source>
</evidence>
<dbReference type="PROSITE" id="PS50977">
    <property type="entry name" value="HTH_TETR_2"/>
    <property type="match status" value="1"/>
</dbReference>
<keyword evidence="3" id="KW-0804">Transcription</keyword>
<evidence type="ECO:0000256" key="3">
    <source>
        <dbReference type="ARBA" id="ARBA00023163"/>
    </source>
</evidence>
<dbReference type="SUPFAM" id="SSF48498">
    <property type="entry name" value="Tetracyclin repressor-like, C-terminal domain"/>
    <property type="match status" value="1"/>
</dbReference>
<dbReference type="PANTHER" id="PTHR30055:SF151">
    <property type="entry name" value="TRANSCRIPTIONAL REGULATORY PROTEIN"/>
    <property type="match status" value="1"/>
</dbReference>
<dbReference type="Proteomes" id="UP001519362">
    <property type="component" value="Unassembled WGS sequence"/>
</dbReference>
<accession>A0ABS4ZEE9</accession>
<reference evidence="6 7" key="1">
    <citation type="submission" date="2021-03" db="EMBL/GenBank/DDBJ databases">
        <title>Sequencing the genomes of 1000 actinobacteria strains.</title>
        <authorList>
            <person name="Klenk H.-P."/>
        </authorList>
    </citation>
    <scope>NUCLEOTIDE SEQUENCE [LARGE SCALE GENOMIC DNA]</scope>
    <source>
        <strain evidence="6 7">DSM 24221</strain>
    </source>
</reference>
<dbReference type="Pfam" id="PF00440">
    <property type="entry name" value="TetR_N"/>
    <property type="match status" value="1"/>
</dbReference>
<evidence type="ECO:0000256" key="2">
    <source>
        <dbReference type="ARBA" id="ARBA00023125"/>
    </source>
</evidence>
<dbReference type="InterPro" id="IPR009057">
    <property type="entry name" value="Homeodomain-like_sf"/>
</dbReference>
<gene>
    <name evidence="6" type="ORF">JOF34_000009</name>
</gene>
<keyword evidence="2 4" id="KW-0238">DNA-binding</keyword>
<feature type="domain" description="HTH tetR-type" evidence="5">
    <location>
        <begin position="7"/>
        <end position="67"/>
    </location>
</feature>
<feature type="DNA-binding region" description="H-T-H motif" evidence="4">
    <location>
        <begin position="30"/>
        <end position="49"/>
    </location>
</feature>
<dbReference type="SUPFAM" id="SSF46689">
    <property type="entry name" value="Homeodomain-like"/>
    <property type="match status" value="1"/>
</dbReference>
<proteinExistence type="predicted"/>
<comment type="caution">
    <text evidence="6">The sequence shown here is derived from an EMBL/GenBank/DDBJ whole genome shotgun (WGS) entry which is preliminary data.</text>
</comment>
<name>A0ABS4ZEE9_9MICO</name>
<sequence length="178" mass="18486">MDMRGAGHDLESIIDQAIALLDDIGLPDLSMRRLAGALGVAPSALYWHVANKQTLLAALADRIVAEAAPADGVDTTALALRDAILAHRDAAEVVTSSAALGLSSGAIRERFHAAYTRAGSSDPARAAAVAEQFLLGHTSLVQQRIQAATIGAYDANPRDVDTSTRAEFADGIAALSML</sequence>
<evidence type="ECO:0000313" key="7">
    <source>
        <dbReference type="Proteomes" id="UP001519362"/>
    </source>
</evidence>
<dbReference type="PANTHER" id="PTHR30055">
    <property type="entry name" value="HTH-TYPE TRANSCRIPTIONAL REGULATOR RUTR"/>
    <property type="match status" value="1"/>
</dbReference>
<evidence type="ECO:0000259" key="5">
    <source>
        <dbReference type="PROSITE" id="PS50977"/>
    </source>
</evidence>
<dbReference type="InterPro" id="IPR036271">
    <property type="entry name" value="Tet_transcr_reg_TetR-rel_C_sf"/>
</dbReference>
<dbReference type="Gene3D" id="1.10.10.60">
    <property type="entry name" value="Homeodomain-like"/>
    <property type="match status" value="1"/>
</dbReference>
<dbReference type="InterPro" id="IPR001647">
    <property type="entry name" value="HTH_TetR"/>
</dbReference>
<evidence type="ECO:0000256" key="4">
    <source>
        <dbReference type="PROSITE-ProRule" id="PRU00335"/>
    </source>
</evidence>
<keyword evidence="7" id="KW-1185">Reference proteome</keyword>
<keyword evidence="1" id="KW-0805">Transcription regulation</keyword>
<organism evidence="6 7">
    <name type="scientific">Microbacterium amylolyticum</name>
    <dbReference type="NCBI Taxonomy" id="936337"/>
    <lineage>
        <taxon>Bacteria</taxon>
        <taxon>Bacillati</taxon>
        <taxon>Actinomycetota</taxon>
        <taxon>Actinomycetes</taxon>
        <taxon>Micrococcales</taxon>
        <taxon>Microbacteriaceae</taxon>
        <taxon>Microbacterium</taxon>
    </lineage>
</organism>
<dbReference type="PRINTS" id="PR00455">
    <property type="entry name" value="HTHTETR"/>
</dbReference>